<feature type="region of interest" description="Disordered" evidence="1">
    <location>
        <begin position="323"/>
        <end position="345"/>
    </location>
</feature>
<keyword evidence="3" id="KW-1185">Reference proteome</keyword>
<evidence type="ECO:0000256" key="1">
    <source>
        <dbReference type="SAM" id="MobiDB-lite"/>
    </source>
</evidence>
<comment type="caution">
    <text evidence="2">The sequence shown here is derived from an EMBL/GenBank/DDBJ whole genome shotgun (WGS) entry which is preliminary data.</text>
</comment>
<organism evidence="2 3">
    <name type="scientific">Pseudocercospora eumusae</name>
    <dbReference type="NCBI Taxonomy" id="321146"/>
    <lineage>
        <taxon>Eukaryota</taxon>
        <taxon>Fungi</taxon>
        <taxon>Dikarya</taxon>
        <taxon>Ascomycota</taxon>
        <taxon>Pezizomycotina</taxon>
        <taxon>Dothideomycetes</taxon>
        <taxon>Dothideomycetidae</taxon>
        <taxon>Mycosphaerellales</taxon>
        <taxon>Mycosphaerellaceae</taxon>
        <taxon>Pseudocercospora</taxon>
    </lineage>
</organism>
<feature type="region of interest" description="Disordered" evidence="1">
    <location>
        <begin position="150"/>
        <end position="175"/>
    </location>
</feature>
<gene>
    <name evidence="2" type="ORF">AC578_4031</name>
</gene>
<name>A0A139HDW6_9PEZI</name>
<dbReference type="AlphaFoldDB" id="A0A139HDW6"/>
<feature type="compositionally biased region" description="Polar residues" evidence="1">
    <location>
        <begin position="324"/>
        <end position="342"/>
    </location>
</feature>
<proteinExistence type="predicted"/>
<feature type="region of interest" description="Disordered" evidence="1">
    <location>
        <begin position="262"/>
        <end position="292"/>
    </location>
</feature>
<evidence type="ECO:0000313" key="3">
    <source>
        <dbReference type="Proteomes" id="UP000070133"/>
    </source>
</evidence>
<sequence>MPKRRQQRSPRNWPDVSQHFLTPWFRHYSDLLETDHATRPCLIVRDDGRKCSSTVTVKKFANLWWAVHELDRCIRSGDAQIAMEAIVSLIKTSMCGIHSRSPILSSHRSSLATISRIVGKLPLLVGLASHIPSAVDALLVRSTGSTPALPSISKALPGTPSMHNAEENDSADPAFGLGEVRSGSNKDSMNSGVVPDFALNDLTGDIDPIDVDTCPWCPTTFASGLPHSQDCPIAHNTEVKDGEGSVNEVQRSAVETRHKSLADLGDASSAEDMLGSPSGTAGENHNVLAGNGNDGGEPAFGILFGAGENLANLGIASSAEGVLSSPSNTTGENHNVLVGNSSDGREPDSDILFAAGENFAELGEAVRDPAFDTLFTAGDSLAGLPDAVSAGQPSSSANTAFEDWNVPASNNDWLLTRPAFENPTTPGPSCAPNDGAFSAAATLDTIMPNVFSGLDPHPRHDEAMLAPVDQGFDNFDDNVATDSQDVGSFWTAASTADNQPQMIDDALLDPIATASTQETEAQKVGSASLDGSVETNEEKEAQKVGSASLDGSVETHEVVADTSEALPDLDVID</sequence>
<evidence type="ECO:0000313" key="2">
    <source>
        <dbReference type="EMBL" id="KXT00664.1"/>
    </source>
</evidence>
<feature type="region of interest" description="Disordered" evidence="1">
    <location>
        <begin position="516"/>
        <end position="573"/>
    </location>
</feature>
<dbReference type="EMBL" id="LFZN01000069">
    <property type="protein sequence ID" value="KXT00664.1"/>
    <property type="molecule type" value="Genomic_DNA"/>
</dbReference>
<protein>
    <submittedName>
        <fullName evidence="2">Uncharacterized protein</fullName>
    </submittedName>
</protein>
<reference evidence="2 3" key="1">
    <citation type="submission" date="2015-07" db="EMBL/GenBank/DDBJ databases">
        <title>Comparative genomics of the Sigatoka disease complex on banana suggests a link between parallel evolutionary changes in Pseudocercospora fijiensis and Pseudocercospora eumusae and increased virulence on the banana host.</title>
        <authorList>
            <person name="Chang T.-C."/>
            <person name="Salvucci A."/>
            <person name="Crous P.W."/>
            <person name="Stergiopoulos I."/>
        </authorList>
    </citation>
    <scope>NUCLEOTIDE SEQUENCE [LARGE SCALE GENOMIC DNA]</scope>
    <source>
        <strain evidence="2 3">CBS 114824</strain>
    </source>
</reference>
<accession>A0A139HDW6</accession>
<dbReference type="Proteomes" id="UP000070133">
    <property type="component" value="Unassembled WGS sequence"/>
</dbReference>